<evidence type="ECO:0000256" key="1">
    <source>
        <dbReference type="ARBA" id="ARBA00023015"/>
    </source>
</evidence>
<evidence type="ECO:0000256" key="2">
    <source>
        <dbReference type="ARBA" id="ARBA00023125"/>
    </source>
</evidence>
<dbReference type="PANTHER" id="PTHR33204">
    <property type="entry name" value="TRANSCRIPTIONAL REGULATOR, MARR FAMILY"/>
    <property type="match status" value="1"/>
</dbReference>
<dbReference type="SUPFAM" id="SSF46785">
    <property type="entry name" value="Winged helix' DNA-binding domain"/>
    <property type="match status" value="1"/>
</dbReference>
<protein>
    <submittedName>
        <fullName evidence="5">DNA-binding HxlR family transcriptional regulator</fullName>
    </submittedName>
</protein>
<proteinExistence type="predicted"/>
<accession>A0ABR6BAL7</accession>
<dbReference type="Proteomes" id="UP000517916">
    <property type="component" value="Unassembled WGS sequence"/>
</dbReference>
<evidence type="ECO:0000256" key="3">
    <source>
        <dbReference type="ARBA" id="ARBA00023163"/>
    </source>
</evidence>
<feature type="domain" description="HTH hxlR-type" evidence="4">
    <location>
        <begin position="73"/>
        <end position="171"/>
    </location>
</feature>
<evidence type="ECO:0000259" key="4">
    <source>
        <dbReference type="PROSITE" id="PS51118"/>
    </source>
</evidence>
<evidence type="ECO:0000313" key="6">
    <source>
        <dbReference type="Proteomes" id="UP000517916"/>
    </source>
</evidence>
<name>A0ABR6BAL7_9PSEU</name>
<dbReference type="Gene3D" id="1.10.10.10">
    <property type="entry name" value="Winged helix-like DNA-binding domain superfamily/Winged helix DNA-binding domain"/>
    <property type="match status" value="1"/>
</dbReference>
<sequence length="191" mass="21144">MVDVVGLIRVQLRRPKAARTTTGADTRYRPKHRLERLTVVQVRARDADHQRQPGPVGHHVERAGSPDLYAADCPVRPIYDDITSRWATLVLTTLMTRPHRFSQLAARIGGISEKMLAQTLRALTRDGLVNRTVVPTVPIQVTYELTALGTDLTPHLAALVTWVSRHTSTIQAAQAGYDADIPIPPAVANRR</sequence>
<evidence type="ECO:0000313" key="5">
    <source>
        <dbReference type="EMBL" id="MBA8923796.1"/>
    </source>
</evidence>
<dbReference type="PANTHER" id="PTHR33204:SF37">
    <property type="entry name" value="HTH-TYPE TRANSCRIPTIONAL REGULATOR YODB"/>
    <property type="match status" value="1"/>
</dbReference>
<comment type="caution">
    <text evidence="5">The sequence shown here is derived from an EMBL/GenBank/DDBJ whole genome shotgun (WGS) entry which is preliminary data.</text>
</comment>
<dbReference type="InterPro" id="IPR002577">
    <property type="entry name" value="HTH_HxlR"/>
</dbReference>
<keyword evidence="2 5" id="KW-0238">DNA-binding</keyword>
<reference evidence="5 6" key="1">
    <citation type="submission" date="2020-08" db="EMBL/GenBank/DDBJ databases">
        <title>Genomic Encyclopedia of Archaeal and Bacterial Type Strains, Phase II (KMG-II): from individual species to whole genera.</title>
        <authorList>
            <person name="Goeker M."/>
        </authorList>
    </citation>
    <scope>NUCLEOTIDE SEQUENCE [LARGE SCALE GENOMIC DNA]</scope>
    <source>
        <strain evidence="5 6">DSM 43850</strain>
    </source>
</reference>
<gene>
    <name evidence="5" type="ORF">BC739_000993</name>
</gene>
<keyword evidence="3" id="KW-0804">Transcription</keyword>
<dbReference type="InterPro" id="IPR036390">
    <property type="entry name" value="WH_DNA-bd_sf"/>
</dbReference>
<keyword evidence="1" id="KW-0805">Transcription regulation</keyword>
<organism evidence="5 6">
    <name type="scientific">Kutzneria viridogrisea</name>
    <dbReference type="NCBI Taxonomy" id="47990"/>
    <lineage>
        <taxon>Bacteria</taxon>
        <taxon>Bacillati</taxon>
        <taxon>Actinomycetota</taxon>
        <taxon>Actinomycetes</taxon>
        <taxon>Pseudonocardiales</taxon>
        <taxon>Pseudonocardiaceae</taxon>
        <taxon>Kutzneria</taxon>
    </lineage>
</organism>
<dbReference type="PROSITE" id="PS51118">
    <property type="entry name" value="HTH_HXLR"/>
    <property type="match status" value="1"/>
</dbReference>
<dbReference type="GO" id="GO:0003677">
    <property type="term" value="F:DNA binding"/>
    <property type="evidence" value="ECO:0007669"/>
    <property type="project" value="UniProtKB-KW"/>
</dbReference>
<dbReference type="InterPro" id="IPR036388">
    <property type="entry name" value="WH-like_DNA-bd_sf"/>
</dbReference>
<dbReference type="Pfam" id="PF01638">
    <property type="entry name" value="HxlR"/>
    <property type="match status" value="1"/>
</dbReference>
<keyword evidence="6" id="KW-1185">Reference proteome</keyword>
<dbReference type="EMBL" id="JACJID010000001">
    <property type="protein sequence ID" value="MBA8923796.1"/>
    <property type="molecule type" value="Genomic_DNA"/>
</dbReference>